<accession>A0A926DR65</accession>
<gene>
    <name evidence="2" type="ORF">H8730_01935</name>
</gene>
<comment type="caution">
    <text evidence="2">The sequence shown here is derived from an EMBL/GenBank/DDBJ whole genome shotgun (WGS) entry which is preliminary data.</text>
</comment>
<name>A0A926DR65_9FIRM</name>
<keyword evidence="1" id="KW-1133">Transmembrane helix</keyword>
<reference evidence="2" key="1">
    <citation type="submission" date="2020-08" db="EMBL/GenBank/DDBJ databases">
        <title>Genome public.</title>
        <authorList>
            <person name="Liu C."/>
            <person name="Sun Q."/>
        </authorList>
    </citation>
    <scope>NUCLEOTIDE SEQUENCE</scope>
    <source>
        <strain evidence="2">NSJ-32</strain>
    </source>
</reference>
<dbReference type="Proteomes" id="UP000657006">
    <property type="component" value="Unassembled WGS sequence"/>
</dbReference>
<evidence type="ECO:0000313" key="2">
    <source>
        <dbReference type="EMBL" id="MBC8542307.1"/>
    </source>
</evidence>
<feature type="transmembrane region" description="Helical" evidence="1">
    <location>
        <begin position="84"/>
        <end position="107"/>
    </location>
</feature>
<dbReference type="RefSeq" id="WP_177719657.1">
    <property type="nucleotide sequence ID" value="NZ_JACRSQ010000002.1"/>
</dbReference>
<feature type="transmembrane region" description="Helical" evidence="1">
    <location>
        <begin position="119"/>
        <end position="138"/>
    </location>
</feature>
<dbReference type="EMBL" id="JACRSQ010000002">
    <property type="protein sequence ID" value="MBC8542307.1"/>
    <property type="molecule type" value="Genomic_DNA"/>
</dbReference>
<keyword evidence="1" id="KW-0472">Membrane</keyword>
<dbReference type="AlphaFoldDB" id="A0A926DR65"/>
<proteinExistence type="predicted"/>
<organism evidence="2 3">
    <name type="scientific">Bianquea renquensis</name>
    <dbReference type="NCBI Taxonomy" id="2763661"/>
    <lineage>
        <taxon>Bacteria</taxon>
        <taxon>Bacillati</taxon>
        <taxon>Bacillota</taxon>
        <taxon>Clostridia</taxon>
        <taxon>Eubacteriales</taxon>
        <taxon>Bianqueaceae</taxon>
        <taxon>Bianquea</taxon>
    </lineage>
</organism>
<evidence type="ECO:0000313" key="3">
    <source>
        <dbReference type="Proteomes" id="UP000657006"/>
    </source>
</evidence>
<dbReference type="Pfam" id="PF13782">
    <property type="entry name" value="SpoVAB"/>
    <property type="match status" value="1"/>
</dbReference>
<evidence type="ECO:0000256" key="1">
    <source>
        <dbReference type="SAM" id="Phobius"/>
    </source>
</evidence>
<feature type="transmembrane region" description="Helical" evidence="1">
    <location>
        <begin position="55"/>
        <end position="78"/>
    </location>
</feature>
<protein>
    <submittedName>
        <fullName evidence="2">Stage V sporulation protein AB</fullName>
    </submittedName>
</protein>
<keyword evidence="1" id="KW-0812">Transmembrane</keyword>
<sequence length="145" mass="15815">MTSFFSVAARILIGFASGLVISGGVFAFIVIIGIVPRLAQKTRTGRYIYLYEDMISLGGIAGTLTMLFDVSIPIWQVGNILSGFFYGIFVGTLAISIAEVLDVIPILCRRVQLTKKISYLMLMLALGKCAGALVYFFIPGFMQLK</sequence>
<feature type="transmembrane region" description="Helical" evidence="1">
    <location>
        <begin position="12"/>
        <end position="35"/>
    </location>
</feature>
<keyword evidence="3" id="KW-1185">Reference proteome</keyword>
<dbReference type="InterPro" id="IPR020144">
    <property type="entry name" value="SpoVAB"/>
</dbReference>